<name>A0A318XFB6_9FIRM</name>
<feature type="region of interest" description="Disordered" evidence="1">
    <location>
        <begin position="25"/>
        <end position="50"/>
    </location>
</feature>
<sequence length="170" mass="19052">MKTCIKIFILLSLSLFLVSCGTDKLSSETDRSDAGISSQTGSETTADEKPSVTINTYYEEPASAKDKDAIILKGEINDYFVEIIIKGKVLEFEYLLLKQDSKTKELVESGLNGKYSSLENQTVVIKTELPEEIPSKKIKWKSVSGKEYEYIIRDYGAVDAKDTKKVYPLE</sequence>
<keyword evidence="2" id="KW-0732">Signal</keyword>
<keyword evidence="4" id="KW-1185">Reference proteome</keyword>
<dbReference type="OrthoDB" id="2082787at2"/>
<organism evidence="3 4">
    <name type="scientific">Ruminiclostridium sufflavum DSM 19573</name>
    <dbReference type="NCBI Taxonomy" id="1121337"/>
    <lineage>
        <taxon>Bacteria</taxon>
        <taxon>Bacillati</taxon>
        <taxon>Bacillota</taxon>
        <taxon>Clostridia</taxon>
        <taxon>Eubacteriales</taxon>
        <taxon>Oscillospiraceae</taxon>
        <taxon>Ruminiclostridium</taxon>
    </lineage>
</organism>
<comment type="caution">
    <text evidence="3">The sequence shown here is derived from an EMBL/GenBank/DDBJ whole genome shotgun (WGS) entry which is preliminary data.</text>
</comment>
<evidence type="ECO:0000313" key="4">
    <source>
        <dbReference type="Proteomes" id="UP000248132"/>
    </source>
</evidence>
<protein>
    <recommendedName>
        <fullName evidence="5">Lipoprotein</fullName>
    </recommendedName>
</protein>
<reference evidence="3 4" key="1">
    <citation type="submission" date="2018-06" db="EMBL/GenBank/DDBJ databases">
        <title>Genomic Encyclopedia of Type Strains, Phase I: the one thousand microbial genomes (KMG-I) project.</title>
        <authorList>
            <person name="Kyrpides N."/>
        </authorList>
    </citation>
    <scope>NUCLEOTIDE SEQUENCE [LARGE SCALE GENOMIC DNA]</scope>
    <source>
        <strain evidence="3 4">DSM 19573</strain>
    </source>
</reference>
<evidence type="ECO:0008006" key="5">
    <source>
        <dbReference type="Google" id="ProtNLM"/>
    </source>
</evidence>
<dbReference type="EMBL" id="QKMR01000038">
    <property type="protein sequence ID" value="PYG84248.1"/>
    <property type="molecule type" value="Genomic_DNA"/>
</dbReference>
<accession>A0A318XFB6</accession>
<feature type="chain" id="PRO_5039464358" description="Lipoprotein" evidence="2">
    <location>
        <begin position="22"/>
        <end position="170"/>
    </location>
</feature>
<dbReference type="AlphaFoldDB" id="A0A318XFB6"/>
<dbReference type="RefSeq" id="WP_110463653.1">
    <property type="nucleotide sequence ID" value="NZ_QKMR01000038.1"/>
</dbReference>
<proteinExistence type="predicted"/>
<gene>
    <name evidence="3" type="ORF">LY28_03728</name>
</gene>
<feature type="compositionally biased region" description="Polar residues" evidence="1">
    <location>
        <begin position="35"/>
        <end position="44"/>
    </location>
</feature>
<evidence type="ECO:0000256" key="1">
    <source>
        <dbReference type="SAM" id="MobiDB-lite"/>
    </source>
</evidence>
<evidence type="ECO:0000313" key="3">
    <source>
        <dbReference type="EMBL" id="PYG84248.1"/>
    </source>
</evidence>
<dbReference type="PROSITE" id="PS51257">
    <property type="entry name" value="PROKAR_LIPOPROTEIN"/>
    <property type="match status" value="1"/>
</dbReference>
<dbReference type="Proteomes" id="UP000248132">
    <property type="component" value="Unassembled WGS sequence"/>
</dbReference>
<feature type="signal peptide" evidence="2">
    <location>
        <begin position="1"/>
        <end position="21"/>
    </location>
</feature>
<evidence type="ECO:0000256" key="2">
    <source>
        <dbReference type="SAM" id="SignalP"/>
    </source>
</evidence>